<evidence type="ECO:0000313" key="3">
    <source>
        <dbReference type="Proteomes" id="UP000604825"/>
    </source>
</evidence>
<proteinExistence type="predicted"/>
<comment type="caution">
    <text evidence="2">The sequence shown here is derived from an EMBL/GenBank/DDBJ whole genome shotgun (WGS) entry which is preliminary data.</text>
</comment>
<feature type="region of interest" description="Disordered" evidence="1">
    <location>
        <begin position="39"/>
        <end position="77"/>
    </location>
</feature>
<organism evidence="2 3">
    <name type="scientific">Miscanthus lutarioriparius</name>
    <dbReference type="NCBI Taxonomy" id="422564"/>
    <lineage>
        <taxon>Eukaryota</taxon>
        <taxon>Viridiplantae</taxon>
        <taxon>Streptophyta</taxon>
        <taxon>Embryophyta</taxon>
        <taxon>Tracheophyta</taxon>
        <taxon>Spermatophyta</taxon>
        <taxon>Magnoliopsida</taxon>
        <taxon>Liliopsida</taxon>
        <taxon>Poales</taxon>
        <taxon>Poaceae</taxon>
        <taxon>PACMAD clade</taxon>
        <taxon>Panicoideae</taxon>
        <taxon>Andropogonodae</taxon>
        <taxon>Andropogoneae</taxon>
        <taxon>Saccharinae</taxon>
        <taxon>Miscanthus</taxon>
    </lineage>
</organism>
<keyword evidence="3" id="KW-1185">Reference proteome</keyword>
<dbReference type="EMBL" id="CAJGYO010000565">
    <property type="protein sequence ID" value="CAD6342650.1"/>
    <property type="molecule type" value="Genomic_DNA"/>
</dbReference>
<dbReference type="AlphaFoldDB" id="A0A811SQ37"/>
<evidence type="ECO:0000313" key="2">
    <source>
        <dbReference type="EMBL" id="CAD6342650.1"/>
    </source>
</evidence>
<feature type="compositionally biased region" description="Polar residues" evidence="1">
    <location>
        <begin position="66"/>
        <end position="77"/>
    </location>
</feature>
<dbReference type="Proteomes" id="UP000604825">
    <property type="component" value="Unassembled WGS sequence"/>
</dbReference>
<sequence length="77" mass="8477">MESFNRKKEGQSSILLKSPDEYWQEIRAAQSMHEVVLSNKAKYSPNENAQESGSANVEAPSRDNIESTSASSLSADD</sequence>
<protein>
    <submittedName>
        <fullName evidence="2">Uncharacterized protein</fullName>
    </submittedName>
</protein>
<accession>A0A811SQ37</accession>
<gene>
    <name evidence="2" type="ORF">NCGR_LOCUS66748</name>
</gene>
<evidence type="ECO:0000256" key="1">
    <source>
        <dbReference type="SAM" id="MobiDB-lite"/>
    </source>
</evidence>
<feature type="compositionally biased region" description="Polar residues" evidence="1">
    <location>
        <begin position="45"/>
        <end position="55"/>
    </location>
</feature>
<reference evidence="2" key="1">
    <citation type="submission" date="2020-10" db="EMBL/GenBank/DDBJ databases">
        <authorList>
            <person name="Han B."/>
            <person name="Lu T."/>
            <person name="Zhao Q."/>
            <person name="Huang X."/>
            <person name="Zhao Y."/>
        </authorList>
    </citation>
    <scope>NUCLEOTIDE SEQUENCE</scope>
</reference>
<name>A0A811SQ37_9POAL</name>